<dbReference type="SUPFAM" id="SSF48726">
    <property type="entry name" value="Immunoglobulin"/>
    <property type="match status" value="1"/>
</dbReference>
<gene>
    <name evidence="11" type="primary">MICA</name>
</gene>
<feature type="chain" id="PRO_5013117173" evidence="9">
    <location>
        <begin position="32"/>
        <end position="332"/>
    </location>
</feature>
<comment type="subcellular location">
    <subcellularLocation>
        <location evidence="1">Cell membrane</location>
        <topology evidence="1">Single-pass type I membrane protein</topology>
    </subcellularLocation>
</comment>
<dbReference type="FunFam" id="3.30.500.10:FF:000003">
    <property type="entry name" value="IgG receptor FcRn large subunit p51"/>
    <property type="match status" value="1"/>
</dbReference>
<dbReference type="PANTHER" id="PTHR16675">
    <property type="entry name" value="MHC CLASS I-RELATED"/>
    <property type="match status" value="1"/>
</dbReference>
<evidence type="ECO:0000313" key="11">
    <source>
        <dbReference type="Ensembl" id="ENSP00000492562.1"/>
    </source>
</evidence>
<evidence type="ECO:0000256" key="2">
    <source>
        <dbReference type="ARBA" id="ARBA00022475"/>
    </source>
</evidence>
<dbReference type="SUPFAM" id="SSF54452">
    <property type="entry name" value="MHC antigen-recognition domain"/>
    <property type="match status" value="1"/>
</dbReference>
<keyword evidence="13 14" id="KW-1267">Proteomics identification</keyword>
<dbReference type="OrthoDB" id="9449998at2759"/>
<dbReference type="GO" id="GO:0005886">
    <property type="term" value="C:plasma membrane"/>
    <property type="evidence" value="ECO:0007669"/>
    <property type="project" value="UniProtKB-SubCell"/>
</dbReference>
<dbReference type="InterPro" id="IPR037055">
    <property type="entry name" value="MHC_I-like_Ag-recog_sf"/>
</dbReference>
<evidence type="ECO:0000256" key="3">
    <source>
        <dbReference type="ARBA" id="ARBA00022729"/>
    </source>
</evidence>
<proteinExistence type="evidence at protein level"/>
<sequence length="332" mass="37639">REGGDVGAMGLGPVFLLLAGIFPFAPPGAAAEPHSLRYNLTVLSWDGSVQSGFLAEVHLDGQPFLRYDRQKCRAKPQGQWAEDVLGNKTWDRETRDLTGNGKDLRMTLAHIKDQKEGLHSLQEIRVCEIHEDNSTRSSQHFYYDGELFLSQNVETEEWTVPQSSRAQTLAMNVRNFLKEDAMKTKTHYHAMHADCLQELRRYLESSVVLRRRVPPMVNVTRSEASEGNITVTCRASSFYPRNITLTWRQDGVSLSHDTQQWGDVLPDGNGTYQTWVATRICQGEEQRFTCYMEHSGNHSTHPVPSGKVLVLQSHWQTFHVSAVAACCCYFCY</sequence>
<dbReference type="HGNC" id="HGNC:7090">
    <property type="gene designation" value="MICA"/>
</dbReference>
<dbReference type="PROSITE" id="PS50835">
    <property type="entry name" value="IG_LIKE"/>
    <property type="match status" value="1"/>
</dbReference>
<evidence type="ECO:0000256" key="1">
    <source>
        <dbReference type="ARBA" id="ARBA00004251"/>
    </source>
</evidence>
<dbReference type="Ensembl" id="ENST00000638993.1">
    <property type="protein sequence ID" value="ENSP00000492562.1"/>
    <property type="gene ID" value="ENSG00000235233.9"/>
</dbReference>
<evidence type="ECO:0000256" key="5">
    <source>
        <dbReference type="ARBA" id="ARBA00023136"/>
    </source>
</evidence>
<dbReference type="InterPro" id="IPR036179">
    <property type="entry name" value="Ig-like_dom_sf"/>
</dbReference>
<dbReference type="InterPro" id="IPR007110">
    <property type="entry name" value="Ig-like_dom"/>
</dbReference>
<keyword evidence="12" id="KW-1185">Reference proteome</keyword>
<dbReference type="GO" id="GO:0046703">
    <property type="term" value="F:natural killer cell lectin-like receptor binding"/>
    <property type="evidence" value="ECO:0007669"/>
    <property type="project" value="UniProtKB-ARBA"/>
</dbReference>
<evidence type="ECO:0007829" key="14">
    <source>
        <dbReference type="ProteomicsDB" id="A0A1W2PRA6"/>
    </source>
</evidence>
<dbReference type="AlphaFoldDB" id="A0A1W2PRA6"/>
<evidence type="ECO:0000256" key="8">
    <source>
        <dbReference type="ARBA" id="ARBA00060991"/>
    </source>
</evidence>
<dbReference type="InterPro" id="IPR011161">
    <property type="entry name" value="MHC_I-like_Ag-recog"/>
</dbReference>
<reference evidence="11" key="1">
    <citation type="submission" date="2025-08" db="UniProtKB">
        <authorList>
            <consortium name="Ensembl"/>
        </authorList>
    </citation>
    <scope>IDENTIFICATION</scope>
</reference>
<dbReference type="SMART" id="SM00407">
    <property type="entry name" value="IGc1"/>
    <property type="match status" value="1"/>
</dbReference>
<dbReference type="MassIVE" id="A0A1W2PRA6"/>
<dbReference type="Pfam" id="PF00129">
    <property type="entry name" value="MHC_I"/>
    <property type="match status" value="1"/>
</dbReference>
<evidence type="ECO:0000256" key="6">
    <source>
        <dbReference type="ARBA" id="ARBA00023157"/>
    </source>
</evidence>
<dbReference type="Pfam" id="PF07654">
    <property type="entry name" value="C1-set"/>
    <property type="match status" value="1"/>
</dbReference>
<evidence type="ECO:0000313" key="12">
    <source>
        <dbReference type="Proteomes" id="UP000005640"/>
    </source>
</evidence>
<keyword evidence="7" id="KW-0325">Glycoprotein</keyword>
<dbReference type="GO" id="GO:0009408">
    <property type="term" value="P:response to heat"/>
    <property type="evidence" value="ECO:0007669"/>
    <property type="project" value="UniProtKB-ARBA"/>
</dbReference>
<dbReference type="InterPro" id="IPR003597">
    <property type="entry name" value="Ig_C1-set"/>
</dbReference>
<evidence type="ECO:0000256" key="7">
    <source>
        <dbReference type="ARBA" id="ARBA00023180"/>
    </source>
</evidence>
<dbReference type="Gene3D" id="3.30.500.10">
    <property type="entry name" value="MHC class I-like antigen recognition-like"/>
    <property type="match status" value="1"/>
</dbReference>
<dbReference type="PANTHER" id="PTHR16675:SF154">
    <property type="entry name" value="MHC CLASS I POLYPEPTIDE-RELATED SEQUENCE A-RELATED"/>
    <property type="match status" value="1"/>
</dbReference>
<reference evidence="11" key="2">
    <citation type="submission" date="2025-09" db="UniProtKB">
        <authorList>
            <consortium name="Ensembl"/>
        </authorList>
    </citation>
    <scope>IDENTIFICATION</scope>
</reference>
<keyword evidence="5" id="KW-0472">Membrane</keyword>
<dbReference type="GO" id="GO:0031640">
    <property type="term" value="P:killing of cells of another organism"/>
    <property type="evidence" value="ECO:0007669"/>
    <property type="project" value="UniProtKB-KW"/>
</dbReference>
<feature type="signal peptide" evidence="9">
    <location>
        <begin position="1"/>
        <end position="31"/>
    </location>
</feature>
<dbReference type="GO" id="GO:0031348">
    <property type="term" value="P:negative regulation of defense response"/>
    <property type="evidence" value="ECO:0007669"/>
    <property type="project" value="UniProtKB-ARBA"/>
</dbReference>
<accession>A0A1W2PRA6</accession>
<organism evidence="11 12">
    <name type="scientific">Homo sapiens</name>
    <name type="common">Human</name>
    <dbReference type="NCBI Taxonomy" id="9606"/>
    <lineage>
        <taxon>Eukaryota</taxon>
        <taxon>Metazoa</taxon>
        <taxon>Chordata</taxon>
        <taxon>Craniata</taxon>
        <taxon>Vertebrata</taxon>
        <taxon>Euteleostomi</taxon>
        <taxon>Mammalia</taxon>
        <taxon>Eutheria</taxon>
        <taxon>Euarchontoglires</taxon>
        <taxon>Primates</taxon>
        <taxon>Haplorrhini</taxon>
        <taxon>Catarrhini</taxon>
        <taxon>Hominidae</taxon>
        <taxon>Homo</taxon>
    </lineage>
</organism>
<dbReference type="CDD" id="cd21017">
    <property type="entry name" value="IgC1_MHC_Ia_MIC-A_MIC-B"/>
    <property type="match status" value="1"/>
</dbReference>
<dbReference type="ChiTaRS" id="MICA">
    <property type="organism name" value="human"/>
</dbReference>
<comment type="similarity">
    <text evidence="8">Belongs to the MHC class I family. MIC subfamily.</text>
</comment>
<dbReference type="InterPro" id="IPR050208">
    <property type="entry name" value="MHC_class-I_related"/>
</dbReference>
<keyword evidence="6" id="KW-1015">Disulfide bond</keyword>
<dbReference type="PeptideAtlas" id="A0A1W2PRA6"/>
<evidence type="ECO:0007829" key="13">
    <source>
        <dbReference type="PeptideAtlas" id="A0A1W2PRA6"/>
    </source>
</evidence>
<dbReference type="Proteomes" id="UP000005640">
    <property type="component" value="Unplaced"/>
</dbReference>
<keyword evidence="2" id="KW-1003">Cell membrane</keyword>
<evidence type="ECO:0000256" key="9">
    <source>
        <dbReference type="SAM" id="SignalP"/>
    </source>
</evidence>
<dbReference type="SMR" id="A0A1W2PRA6"/>
<keyword evidence="3 9" id="KW-0732">Signal</keyword>
<dbReference type="FunFam" id="2.60.40.10:FF:000204">
    <property type="entry name" value="Major histocompatibility complex, class I-related protein"/>
    <property type="match status" value="1"/>
</dbReference>
<keyword evidence="4" id="KW-0204">Cytolysis</keyword>
<dbReference type="GO" id="GO:0046629">
    <property type="term" value="P:gamma-delta T cell activation"/>
    <property type="evidence" value="ECO:0007669"/>
    <property type="project" value="UniProtKB-ARBA"/>
</dbReference>
<dbReference type="InterPro" id="IPR011162">
    <property type="entry name" value="MHC_I/II-like_Ag-recog"/>
</dbReference>
<evidence type="ECO:0000259" key="10">
    <source>
        <dbReference type="PROSITE" id="PS50835"/>
    </source>
</evidence>
<evidence type="ECO:0000256" key="4">
    <source>
        <dbReference type="ARBA" id="ARBA00022852"/>
    </source>
</evidence>
<dbReference type="GO" id="GO:0050776">
    <property type="term" value="P:regulation of immune response"/>
    <property type="evidence" value="ECO:0007669"/>
    <property type="project" value="UniProtKB-ARBA"/>
</dbReference>
<feature type="domain" description="Ig-like" evidence="10">
    <location>
        <begin position="215"/>
        <end position="304"/>
    </location>
</feature>
<dbReference type="InterPro" id="IPR013783">
    <property type="entry name" value="Ig-like_fold"/>
</dbReference>
<protein>
    <submittedName>
        <fullName evidence="11">MHC class I polypeptide-related sequence A</fullName>
    </submittedName>
</protein>
<dbReference type="Gene3D" id="2.60.40.10">
    <property type="entry name" value="Immunoglobulins"/>
    <property type="match status" value="1"/>
</dbReference>
<name>A0A1W2PRA6_HUMAN</name>